<gene>
    <name evidence="6" type="ORF">SOCE836_052660</name>
</gene>
<dbReference type="SUPFAM" id="SSF161111">
    <property type="entry name" value="Cation efflux protein transmembrane domain-like"/>
    <property type="match status" value="1"/>
</dbReference>
<reference evidence="6 7" key="1">
    <citation type="submission" date="2015-09" db="EMBL/GenBank/DDBJ databases">
        <title>Sorangium comparison.</title>
        <authorList>
            <person name="Zaburannyi N."/>
            <person name="Bunk B."/>
            <person name="Overmann J."/>
            <person name="Mueller R."/>
        </authorList>
    </citation>
    <scope>NUCLEOTIDE SEQUENCE [LARGE SCALE GENOMIC DNA]</scope>
    <source>
        <strain evidence="6 7">So ce836</strain>
    </source>
</reference>
<dbReference type="EMBL" id="CP012672">
    <property type="protein sequence ID" value="AUX33113.1"/>
    <property type="molecule type" value="Genomic_DNA"/>
</dbReference>
<protein>
    <recommendedName>
        <fullName evidence="5">Cation efflux protein transmembrane domain-containing protein</fullName>
    </recommendedName>
</protein>
<dbReference type="Proteomes" id="UP000295497">
    <property type="component" value="Chromosome"/>
</dbReference>
<dbReference type="GO" id="GO:0008324">
    <property type="term" value="F:monoatomic cation transmembrane transporter activity"/>
    <property type="evidence" value="ECO:0007669"/>
    <property type="project" value="InterPro"/>
</dbReference>
<comment type="subcellular location">
    <subcellularLocation>
        <location evidence="1">Membrane</location>
        <topology evidence="1">Multi-pass membrane protein</topology>
    </subcellularLocation>
</comment>
<proteinExistence type="predicted"/>
<evidence type="ECO:0000256" key="3">
    <source>
        <dbReference type="ARBA" id="ARBA00022989"/>
    </source>
</evidence>
<dbReference type="InterPro" id="IPR027469">
    <property type="entry name" value="Cation_efflux_TMD_sf"/>
</dbReference>
<evidence type="ECO:0000256" key="2">
    <source>
        <dbReference type="ARBA" id="ARBA00022692"/>
    </source>
</evidence>
<evidence type="ECO:0000313" key="6">
    <source>
        <dbReference type="EMBL" id="AUX33113.1"/>
    </source>
</evidence>
<keyword evidence="2" id="KW-0812">Transmembrane</keyword>
<dbReference type="InterPro" id="IPR058533">
    <property type="entry name" value="Cation_efflux_TM"/>
</dbReference>
<evidence type="ECO:0000313" key="7">
    <source>
        <dbReference type="Proteomes" id="UP000295497"/>
    </source>
</evidence>
<dbReference type="Pfam" id="PF01545">
    <property type="entry name" value="Cation_efflux"/>
    <property type="match status" value="1"/>
</dbReference>
<evidence type="ECO:0000259" key="5">
    <source>
        <dbReference type="Pfam" id="PF01545"/>
    </source>
</evidence>
<accession>A0A4P2QUA8</accession>
<dbReference type="Gene3D" id="1.20.1510.10">
    <property type="entry name" value="Cation efflux protein transmembrane domain"/>
    <property type="match status" value="1"/>
</dbReference>
<keyword evidence="4" id="KW-0472">Membrane</keyword>
<dbReference type="GO" id="GO:0016020">
    <property type="term" value="C:membrane"/>
    <property type="evidence" value="ECO:0007669"/>
    <property type="project" value="UniProtKB-SubCell"/>
</dbReference>
<feature type="domain" description="Cation efflux protein transmembrane" evidence="5">
    <location>
        <begin position="12"/>
        <end position="56"/>
    </location>
</feature>
<evidence type="ECO:0000256" key="1">
    <source>
        <dbReference type="ARBA" id="ARBA00004141"/>
    </source>
</evidence>
<evidence type="ECO:0000256" key="4">
    <source>
        <dbReference type="ARBA" id="ARBA00023136"/>
    </source>
</evidence>
<name>A0A4P2QUA8_SORCE</name>
<sequence>MERESRIAIFGAIAANVAIAAVKFIAAAVTGSSATLSEGVHSLVDTADGLLHLLGVMRIEFDAALTASGVAEAIERIETRIRSERPDVKCR</sequence>
<dbReference type="AlphaFoldDB" id="A0A4P2QUA8"/>
<keyword evidence="3" id="KW-1133">Transmembrane helix</keyword>
<organism evidence="6 7">
    <name type="scientific">Sorangium cellulosum</name>
    <name type="common">Polyangium cellulosum</name>
    <dbReference type="NCBI Taxonomy" id="56"/>
    <lineage>
        <taxon>Bacteria</taxon>
        <taxon>Pseudomonadati</taxon>
        <taxon>Myxococcota</taxon>
        <taxon>Polyangia</taxon>
        <taxon>Polyangiales</taxon>
        <taxon>Polyangiaceae</taxon>
        <taxon>Sorangium</taxon>
    </lineage>
</organism>